<organism evidence="4 5">
    <name type="scientific">Tritrichomonas foetus</name>
    <dbReference type="NCBI Taxonomy" id="1144522"/>
    <lineage>
        <taxon>Eukaryota</taxon>
        <taxon>Metamonada</taxon>
        <taxon>Parabasalia</taxon>
        <taxon>Tritrichomonadida</taxon>
        <taxon>Tritrichomonadidae</taxon>
        <taxon>Tritrichomonas</taxon>
    </lineage>
</organism>
<dbReference type="AlphaFoldDB" id="A0A1J4J6V7"/>
<dbReference type="EMBL" id="MLAK01001366">
    <property type="protein sequence ID" value="OHS93919.1"/>
    <property type="molecule type" value="Genomic_DNA"/>
</dbReference>
<sequence>MKSHGFSLEKESTNLSINLIKCAILKIGDYYGKQLQSVNADIDYLNNLCYYGKQIMMILDPKEFSDLPTNEGFRKQPMSLTFSTIHDSMNQAIQYLTNKTLPELERQKSELSNKIKEINNFAESNINILTKIYDSYFTHSNHFFHKREDSSLDLNQVIRCGMTENDEKSLEISISRSFHFKYMELFKVVLDQESMTYWHLEMFHKSYLALVQDEDDTICAATKEIYACFPNIELKEIRNKQNDEENIIRQKSQIAAAFFKLKSFTGTPKLPNIEMVPKIWKENGGIFFARVWSDYDAKNDDEVTLRKKEIVKVTKANLTPFWLVEKADGKVGYAPCTILEPVE</sequence>
<keyword evidence="5" id="KW-1185">Reference proteome</keyword>
<evidence type="ECO:0000259" key="3">
    <source>
        <dbReference type="PROSITE" id="PS50002"/>
    </source>
</evidence>
<dbReference type="RefSeq" id="XP_068347056.1">
    <property type="nucleotide sequence ID" value="XM_068512913.1"/>
</dbReference>
<feature type="domain" description="SH3" evidence="3">
    <location>
        <begin position="284"/>
        <end position="343"/>
    </location>
</feature>
<reference evidence="4" key="1">
    <citation type="submission" date="2016-10" db="EMBL/GenBank/DDBJ databases">
        <authorList>
            <person name="Benchimol M."/>
            <person name="Almeida L.G."/>
            <person name="Vasconcelos A.T."/>
            <person name="Perreira-Neves A."/>
            <person name="Rosa I.A."/>
            <person name="Tasca T."/>
            <person name="Bogo M.R."/>
            <person name="de Souza W."/>
        </authorList>
    </citation>
    <scope>NUCLEOTIDE SEQUENCE [LARGE SCALE GENOMIC DNA]</scope>
    <source>
        <strain evidence="4">K</strain>
    </source>
</reference>
<evidence type="ECO:0000256" key="1">
    <source>
        <dbReference type="ARBA" id="ARBA00022443"/>
    </source>
</evidence>
<keyword evidence="1 2" id="KW-0728">SH3 domain</keyword>
<dbReference type="OrthoDB" id="207120at2759"/>
<gene>
    <name evidence="4" type="ORF">TRFO_39921</name>
</gene>
<dbReference type="InterPro" id="IPR001452">
    <property type="entry name" value="SH3_domain"/>
</dbReference>
<evidence type="ECO:0000256" key="2">
    <source>
        <dbReference type="PROSITE-ProRule" id="PRU00192"/>
    </source>
</evidence>
<protein>
    <recommendedName>
        <fullName evidence="3">SH3 domain-containing protein</fullName>
    </recommendedName>
</protein>
<evidence type="ECO:0000313" key="5">
    <source>
        <dbReference type="Proteomes" id="UP000179807"/>
    </source>
</evidence>
<dbReference type="Pfam" id="PF07653">
    <property type="entry name" value="SH3_2"/>
    <property type="match status" value="1"/>
</dbReference>
<name>A0A1J4J6V7_9EUKA</name>
<dbReference type="Gene3D" id="2.30.30.40">
    <property type="entry name" value="SH3 Domains"/>
    <property type="match status" value="1"/>
</dbReference>
<dbReference type="Proteomes" id="UP000179807">
    <property type="component" value="Unassembled WGS sequence"/>
</dbReference>
<dbReference type="SMART" id="SM00326">
    <property type="entry name" value="SH3"/>
    <property type="match status" value="1"/>
</dbReference>
<comment type="caution">
    <text evidence="4">The sequence shown here is derived from an EMBL/GenBank/DDBJ whole genome shotgun (WGS) entry which is preliminary data.</text>
</comment>
<dbReference type="VEuPathDB" id="TrichDB:TRFO_39921"/>
<proteinExistence type="predicted"/>
<accession>A0A1J4J6V7</accession>
<dbReference type="SUPFAM" id="SSF50044">
    <property type="entry name" value="SH3-domain"/>
    <property type="match status" value="1"/>
</dbReference>
<evidence type="ECO:0000313" key="4">
    <source>
        <dbReference type="EMBL" id="OHS93919.1"/>
    </source>
</evidence>
<dbReference type="GeneID" id="94847617"/>
<dbReference type="PROSITE" id="PS50002">
    <property type="entry name" value="SH3"/>
    <property type="match status" value="1"/>
</dbReference>
<dbReference type="InterPro" id="IPR036028">
    <property type="entry name" value="SH3-like_dom_sf"/>
</dbReference>